<dbReference type="Pfam" id="PF01315">
    <property type="entry name" value="Ald_Xan_dh_C"/>
    <property type="match status" value="1"/>
</dbReference>
<dbReference type="Pfam" id="PF20256">
    <property type="entry name" value="MoCoBD_2"/>
    <property type="match status" value="1"/>
</dbReference>
<dbReference type="GO" id="GO:0005506">
    <property type="term" value="F:iron ion binding"/>
    <property type="evidence" value="ECO:0007669"/>
    <property type="project" value="InterPro"/>
</dbReference>
<evidence type="ECO:0000313" key="2">
    <source>
        <dbReference type="EMBL" id="ALZ83909.1"/>
    </source>
</evidence>
<proteinExistence type="predicted"/>
<name>A0A0U4W7K1_9PSED</name>
<dbReference type="SUPFAM" id="SSF54665">
    <property type="entry name" value="CO dehydrogenase molybdoprotein N-domain-like"/>
    <property type="match status" value="1"/>
</dbReference>
<dbReference type="AlphaFoldDB" id="A0A0U4W7K1"/>
<feature type="domain" description="Aldehyde oxidase/xanthine dehydrogenase a/b hammerhead" evidence="1">
    <location>
        <begin position="20"/>
        <end position="134"/>
    </location>
</feature>
<evidence type="ECO:0000259" key="1">
    <source>
        <dbReference type="SMART" id="SM01008"/>
    </source>
</evidence>
<reference evidence="2 3" key="1">
    <citation type="submission" date="2016-01" db="EMBL/GenBank/DDBJ databases">
        <title>Annotation of Pseudomonas oryzihabitans USDA-ARS-USMARC-56511.</title>
        <authorList>
            <person name="Harhay G.P."/>
            <person name="Harhay D.M."/>
            <person name="Smith T.P.L."/>
            <person name="Bono J.L."/>
            <person name="Heaton M.P."/>
            <person name="Clawson M.L."/>
            <person name="Chitko-Mckown C.G."/>
            <person name="Capik S.F."/>
            <person name="DeDonder K.D."/>
            <person name="Apley M.D."/>
            <person name="Lubbers B.V."/>
            <person name="White B.J."/>
            <person name="Larson R.L."/>
        </authorList>
    </citation>
    <scope>NUCLEOTIDE SEQUENCE [LARGE SCALE GENOMIC DNA]</scope>
    <source>
        <strain evidence="2 3">USDA-ARS-USMARC-56511</strain>
    </source>
</reference>
<dbReference type="EMBL" id="CP013987">
    <property type="protein sequence ID" value="ALZ83909.1"/>
    <property type="molecule type" value="Genomic_DNA"/>
</dbReference>
<sequence>MTVVHLQKAVPRVDGPLKVTGKALYAGEFSVPDLAFGFVVNATITKGRLLDLDVSEALAQPGVVEVLSHLNRPKMASYDESYTDMDAADGKPFRPLYNDRILYSGQPIALVVADTFEAARHAASLIRAQYSEEEHATDLAQARDQAHEAPMELPENRGNAPAAWAAAPTRIEAEYHSAAEFHNPMEMHASTVIYHKDGKLTVHDKTQGVQNSAQFVSSIFGLGEGDVKVISPFVGGAFGSGLRPQYQLVLATMAALQLKRSVRVTLTRQQMFTFGYRPETYQQVKLACDSDGKLQAIDHSALGITSRFEDFTEMVLVWSASLYACPNVKLAYQLAALDVYTPLDMRAPGAVLGVYALESAMDELAYAADIDPLELRIRNFTDVDPAKDKPYSSKELLECYRQAAERFGWEQRSMAPRSMRDGNQLVGWGMATGVWEAMQQPATAKAVMNIDGSLVVASATADIGTGTYTVMTQIAAENLGLPLDKVTFKLGDSTLPKAPLEGGSFTVSSVGTAVKLACDQLRQQLLDAAKEMDDSPLAKAELEQVVFADGGISLKTDPAQRVDFTAILKASGSASMETLASAEPAEERDNYATGTHSAVFVEVKVDEDFGSVQVSRVVTAVAAGRILNLKTGENQVAGGIVWGIGMGLQEEGMMDTTEGRWMNHSLAEYHFPVQADVHQLDVIFVEEHDEIVNPLGAKGIGEIGIVGVAPAIANAIFHATGKRVRDLPITLDKVFADELLH</sequence>
<organism evidence="2 3">
    <name type="scientific">Pseudomonas oryzihabitans</name>
    <dbReference type="NCBI Taxonomy" id="47885"/>
    <lineage>
        <taxon>Bacteria</taxon>
        <taxon>Pseudomonadati</taxon>
        <taxon>Pseudomonadota</taxon>
        <taxon>Gammaproteobacteria</taxon>
        <taxon>Pseudomonadales</taxon>
        <taxon>Pseudomonadaceae</taxon>
        <taxon>Pseudomonas</taxon>
    </lineage>
</organism>
<gene>
    <name evidence="2" type="ORF">APT59_06675</name>
</gene>
<dbReference type="OrthoDB" id="6177861at2"/>
<dbReference type="RefSeq" id="WP_059314144.1">
    <property type="nucleotide sequence ID" value="NZ_CP013987.1"/>
</dbReference>
<dbReference type="Proteomes" id="UP000064137">
    <property type="component" value="Chromosome"/>
</dbReference>
<dbReference type="Gene3D" id="3.90.1170.50">
    <property type="entry name" value="Aldehyde oxidase/xanthine dehydrogenase, a/b hammerhead"/>
    <property type="match status" value="1"/>
</dbReference>
<dbReference type="SUPFAM" id="SSF56003">
    <property type="entry name" value="Molybdenum cofactor-binding domain"/>
    <property type="match status" value="1"/>
</dbReference>
<dbReference type="PANTHER" id="PTHR11908:SF153">
    <property type="entry name" value="DEHYDROGENASE"/>
    <property type="match status" value="1"/>
</dbReference>
<dbReference type="InterPro" id="IPR008274">
    <property type="entry name" value="AldOxase/xan_DH_MoCoBD1"/>
</dbReference>
<dbReference type="Pfam" id="PF02738">
    <property type="entry name" value="MoCoBD_1"/>
    <property type="match status" value="1"/>
</dbReference>
<evidence type="ECO:0000313" key="3">
    <source>
        <dbReference type="Proteomes" id="UP000064137"/>
    </source>
</evidence>
<dbReference type="GO" id="GO:0016491">
    <property type="term" value="F:oxidoreductase activity"/>
    <property type="evidence" value="ECO:0007669"/>
    <property type="project" value="InterPro"/>
</dbReference>
<protein>
    <submittedName>
        <fullName evidence="2">Aldehyde oxidase</fullName>
    </submittedName>
</protein>
<dbReference type="InterPro" id="IPR036856">
    <property type="entry name" value="Ald_Oxase/Xan_DH_a/b_sf"/>
</dbReference>
<dbReference type="InterPro" id="IPR016208">
    <property type="entry name" value="Ald_Oxase/xanthine_DH-like"/>
</dbReference>
<dbReference type="Gene3D" id="3.30.365.10">
    <property type="entry name" value="Aldehyde oxidase/xanthine dehydrogenase, molybdopterin binding domain"/>
    <property type="match status" value="4"/>
</dbReference>
<dbReference type="SMART" id="SM01008">
    <property type="entry name" value="Ald_Xan_dh_C"/>
    <property type="match status" value="1"/>
</dbReference>
<dbReference type="PANTHER" id="PTHR11908">
    <property type="entry name" value="XANTHINE DEHYDROGENASE"/>
    <property type="match status" value="1"/>
</dbReference>
<accession>A0A0U4W7K1</accession>
<dbReference type="InterPro" id="IPR046867">
    <property type="entry name" value="AldOxase/xan_DH_MoCoBD2"/>
</dbReference>
<dbReference type="InterPro" id="IPR000674">
    <property type="entry name" value="Ald_Oxase/Xan_DH_a/b"/>
</dbReference>
<dbReference type="KEGG" id="por:APT59_06675"/>
<dbReference type="InterPro" id="IPR037165">
    <property type="entry name" value="AldOxase/xan_DH_Mopterin-bd_sf"/>
</dbReference>